<organism evidence="2 3">
    <name type="scientific">Euplotes crassus</name>
    <dbReference type="NCBI Taxonomy" id="5936"/>
    <lineage>
        <taxon>Eukaryota</taxon>
        <taxon>Sar</taxon>
        <taxon>Alveolata</taxon>
        <taxon>Ciliophora</taxon>
        <taxon>Intramacronucleata</taxon>
        <taxon>Spirotrichea</taxon>
        <taxon>Hypotrichia</taxon>
        <taxon>Euplotida</taxon>
        <taxon>Euplotidae</taxon>
        <taxon>Moneuplotes</taxon>
    </lineage>
</organism>
<dbReference type="EMBL" id="CAMPGE010017075">
    <property type="protein sequence ID" value="CAI2375585.1"/>
    <property type="molecule type" value="Genomic_DNA"/>
</dbReference>
<dbReference type="AlphaFoldDB" id="A0AAD1XMV9"/>
<feature type="region of interest" description="Disordered" evidence="1">
    <location>
        <begin position="48"/>
        <end position="67"/>
    </location>
</feature>
<proteinExistence type="predicted"/>
<sequence>MESETAVNYKKSNLRKGNSNRHTNNVSRNTTTEHTECTTNYHSNYIRSSKVTDERATALSPNSSKRDESKILCSKETKVLEKIGQCKDCFNKVLFTFKSTKRNKIKKLKSDGIRTETNIKKLKISAVKGKKHKNELSSTLKLISYSSDNNIKANKINEKKVDFVKYNKTLKPKLKENVMRKVHVRKKTKIDKMINKPNQKLKKKPREGKKVHLYPFIDPEEISEFTTDERRQGIRIPLVRERRTMPVGNPRPLISKQSVKFSN</sequence>
<comment type="caution">
    <text evidence="2">The sequence shown here is derived from an EMBL/GenBank/DDBJ whole genome shotgun (WGS) entry which is preliminary data.</text>
</comment>
<gene>
    <name evidence="2" type="ORF">ECRASSUSDP1_LOCUS16948</name>
</gene>
<reference evidence="2" key="1">
    <citation type="submission" date="2023-07" db="EMBL/GenBank/DDBJ databases">
        <authorList>
            <consortium name="AG Swart"/>
            <person name="Singh M."/>
            <person name="Singh A."/>
            <person name="Seah K."/>
            <person name="Emmerich C."/>
        </authorList>
    </citation>
    <scope>NUCLEOTIDE SEQUENCE</scope>
    <source>
        <strain evidence="2">DP1</strain>
    </source>
</reference>
<accession>A0AAD1XMV9</accession>
<dbReference type="Proteomes" id="UP001295684">
    <property type="component" value="Unassembled WGS sequence"/>
</dbReference>
<protein>
    <submittedName>
        <fullName evidence="2">Uncharacterized protein</fullName>
    </submittedName>
</protein>
<keyword evidence="3" id="KW-1185">Reference proteome</keyword>
<evidence type="ECO:0000256" key="1">
    <source>
        <dbReference type="SAM" id="MobiDB-lite"/>
    </source>
</evidence>
<evidence type="ECO:0000313" key="3">
    <source>
        <dbReference type="Proteomes" id="UP001295684"/>
    </source>
</evidence>
<name>A0AAD1XMV9_EUPCR</name>
<feature type="region of interest" description="Disordered" evidence="1">
    <location>
        <begin position="1"/>
        <end position="39"/>
    </location>
</feature>
<evidence type="ECO:0000313" key="2">
    <source>
        <dbReference type="EMBL" id="CAI2375585.1"/>
    </source>
</evidence>
<feature type="compositionally biased region" description="Polar residues" evidence="1">
    <location>
        <begin position="15"/>
        <end position="29"/>
    </location>
</feature>